<feature type="DNA-binding region" description="H-T-H motif" evidence="2">
    <location>
        <begin position="31"/>
        <end position="50"/>
    </location>
</feature>
<evidence type="ECO:0000256" key="2">
    <source>
        <dbReference type="PROSITE-ProRule" id="PRU00335"/>
    </source>
</evidence>
<dbReference type="SUPFAM" id="SSF46689">
    <property type="entry name" value="Homeodomain-like"/>
    <property type="match status" value="1"/>
</dbReference>
<feature type="domain" description="HTH tetR-type" evidence="3">
    <location>
        <begin position="8"/>
        <end position="68"/>
    </location>
</feature>
<protein>
    <submittedName>
        <fullName evidence="4">Transcriptional regulator, TetR family</fullName>
    </submittedName>
</protein>
<organism evidence="4 5">
    <name type="scientific">Solimonas aquatica</name>
    <dbReference type="NCBI Taxonomy" id="489703"/>
    <lineage>
        <taxon>Bacteria</taxon>
        <taxon>Pseudomonadati</taxon>
        <taxon>Pseudomonadota</taxon>
        <taxon>Gammaproteobacteria</taxon>
        <taxon>Nevskiales</taxon>
        <taxon>Nevskiaceae</taxon>
        <taxon>Solimonas</taxon>
    </lineage>
</organism>
<evidence type="ECO:0000259" key="3">
    <source>
        <dbReference type="PROSITE" id="PS50977"/>
    </source>
</evidence>
<dbReference type="InterPro" id="IPR041490">
    <property type="entry name" value="KstR2_TetR_C"/>
</dbReference>
<dbReference type="RefSeq" id="WP_245732344.1">
    <property type="nucleotide sequence ID" value="NZ_FOFS01000003.1"/>
</dbReference>
<dbReference type="AlphaFoldDB" id="A0A1H9CF74"/>
<dbReference type="InterPro" id="IPR023772">
    <property type="entry name" value="DNA-bd_HTH_TetR-type_CS"/>
</dbReference>
<dbReference type="InterPro" id="IPR050109">
    <property type="entry name" value="HTH-type_TetR-like_transc_reg"/>
</dbReference>
<dbReference type="PANTHER" id="PTHR30055">
    <property type="entry name" value="HTH-TYPE TRANSCRIPTIONAL REGULATOR RUTR"/>
    <property type="match status" value="1"/>
</dbReference>
<keyword evidence="1 2" id="KW-0238">DNA-binding</keyword>
<sequence length="199" mass="21393">MPPGVLPKGARGRILTAALRLFADLGYGGTSVRDICASAEVQATTLYVHFPSKEDVLAEIIRLGHEELLRRLREALLAAQPDPREQLVALVRAHVLSHCEHAMLAVVASAELHALSEATAAPIRVVSAQAERLALDVVERGITLQLFNCPEPALALRAISSMGQRAAYWFAPGCGKTPQQVADTFADFALRIVGAQNKN</sequence>
<dbReference type="InterPro" id="IPR036271">
    <property type="entry name" value="Tet_transcr_reg_TetR-rel_C_sf"/>
</dbReference>
<dbReference type="InterPro" id="IPR009057">
    <property type="entry name" value="Homeodomain-like_sf"/>
</dbReference>
<dbReference type="Proteomes" id="UP000199233">
    <property type="component" value="Unassembled WGS sequence"/>
</dbReference>
<accession>A0A1H9CF74</accession>
<dbReference type="SUPFAM" id="SSF48498">
    <property type="entry name" value="Tetracyclin repressor-like, C-terminal domain"/>
    <property type="match status" value="1"/>
</dbReference>
<dbReference type="GO" id="GO:0003700">
    <property type="term" value="F:DNA-binding transcription factor activity"/>
    <property type="evidence" value="ECO:0007669"/>
    <property type="project" value="TreeGrafter"/>
</dbReference>
<dbReference type="STRING" id="489703.SAMN04488038_10333"/>
<name>A0A1H9CF74_9GAMM</name>
<evidence type="ECO:0000256" key="1">
    <source>
        <dbReference type="ARBA" id="ARBA00023125"/>
    </source>
</evidence>
<dbReference type="PROSITE" id="PS01081">
    <property type="entry name" value="HTH_TETR_1"/>
    <property type="match status" value="1"/>
</dbReference>
<gene>
    <name evidence="4" type="ORF">SAMN04488038_10333</name>
</gene>
<dbReference type="PRINTS" id="PR00455">
    <property type="entry name" value="HTHTETR"/>
</dbReference>
<proteinExistence type="predicted"/>
<dbReference type="Gene3D" id="1.10.357.10">
    <property type="entry name" value="Tetracycline Repressor, domain 2"/>
    <property type="match status" value="1"/>
</dbReference>
<reference evidence="5" key="1">
    <citation type="submission" date="2016-10" db="EMBL/GenBank/DDBJ databases">
        <authorList>
            <person name="Varghese N."/>
            <person name="Submissions S."/>
        </authorList>
    </citation>
    <scope>NUCLEOTIDE SEQUENCE [LARGE SCALE GENOMIC DNA]</scope>
    <source>
        <strain evidence="5">DSM 25927</strain>
    </source>
</reference>
<dbReference type="PANTHER" id="PTHR30055:SF200">
    <property type="entry name" value="HTH-TYPE TRANSCRIPTIONAL REPRESSOR BDCR"/>
    <property type="match status" value="1"/>
</dbReference>
<dbReference type="EMBL" id="FOFS01000003">
    <property type="protein sequence ID" value="SEP99846.1"/>
    <property type="molecule type" value="Genomic_DNA"/>
</dbReference>
<dbReference type="PROSITE" id="PS50977">
    <property type="entry name" value="HTH_TETR_2"/>
    <property type="match status" value="1"/>
</dbReference>
<dbReference type="Pfam" id="PF00440">
    <property type="entry name" value="TetR_N"/>
    <property type="match status" value="1"/>
</dbReference>
<evidence type="ECO:0000313" key="5">
    <source>
        <dbReference type="Proteomes" id="UP000199233"/>
    </source>
</evidence>
<evidence type="ECO:0000313" key="4">
    <source>
        <dbReference type="EMBL" id="SEP99846.1"/>
    </source>
</evidence>
<dbReference type="InterPro" id="IPR001647">
    <property type="entry name" value="HTH_TetR"/>
</dbReference>
<keyword evidence="5" id="KW-1185">Reference proteome</keyword>
<dbReference type="GO" id="GO:0000976">
    <property type="term" value="F:transcription cis-regulatory region binding"/>
    <property type="evidence" value="ECO:0007669"/>
    <property type="project" value="TreeGrafter"/>
</dbReference>
<dbReference type="Pfam" id="PF17932">
    <property type="entry name" value="TetR_C_24"/>
    <property type="match status" value="1"/>
</dbReference>